<organism evidence="1 2">
    <name type="scientific">Spiromyces aspiralis</name>
    <dbReference type="NCBI Taxonomy" id="68401"/>
    <lineage>
        <taxon>Eukaryota</taxon>
        <taxon>Fungi</taxon>
        <taxon>Fungi incertae sedis</taxon>
        <taxon>Zoopagomycota</taxon>
        <taxon>Kickxellomycotina</taxon>
        <taxon>Kickxellomycetes</taxon>
        <taxon>Kickxellales</taxon>
        <taxon>Kickxellaceae</taxon>
        <taxon>Spiromyces</taxon>
    </lineage>
</organism>
<comment type="caution">
    <text evidence="1">The sequence shown here is derived from an EMBL/GenBank/DDBJ whole genome shotgun (WGS) entry which is preliminary data.</text>
</comment>
<proteinExistence type="predicted"/>
<evidence type="ECO:0000313" key="1">
    <source>
        <dbReference type="EMBL" id="KAJ1678667.1"/>
    </source>
</evidence>
<name>A0ACC1HQD5_9FUNG</name>
<reference evidence="1" key="1">
    <citation type="submission" date="2022-06" db="EMBL/GenBank/DDBJ databases">
        <title>Phylogenomic reconstructions and comparative analyses of Kickxellomycotina fungi.</title>
        <authorList>
            <person name="Reynolds N.K."/>
            <person name="Stajich J.E."/>
            <person name="Barry K."/>
            <person name="Grigoriev I.V."/>
            <person name="Crous P."/>
            <person name="Smith M.E."/>
        </authorList>
    </citation>
    <scope>NUCLEOTIDE SEQUENCE</scope>
    <source>
        <strain evidence="1">RSA 2271</strain>
    </source>
</reference>
<feature type="non-terminal residue" evidence="1">
    <location>
        <position position="1"/>
    </location>
</feature>
<keyword evidence="2" id="KW-1185">Reference proteome</keyword>
<sequence>FEVFYNKTVDLADICELAEINDRLETIANNYQEFTRAKDDLTQELKKYTVKTKIGSKQAKFDAIDKELKSAKEQYEALYREIEDEKQLVDRTSQQLMDLLAKAEVTERTEAEVAEIIEQKRKEASLAELRMEIDEADRELDGKNVTLEATRPQTVSERLQQLKADILRSQAQHGGRRGSYDNDPRVIQFKERLQQMVGEFNDLDYINQSLERMYINTIDTVAKGDIEFSSPVSAETERTTRRLSLATVLSPQQRILCGQLLCLLYDYSQAHNSTSADESKGTTGMPEMALRNELQEFAQDHGIRSEQVSQILYNLYGKRLIEVDRTTRDHLVKTTWK</sequence>
<gene>
    <name evidence="1" type="ORF">EV182_003586</name>
</gene>
<evidence type="ECO:0000313" key="2">
    <source>
        <dbReference type="Proteomes" id="UP001145114"/>
    </source>
</evidence>
<accession>A0ACC1HQD5</accession>
<dbReference type="EMBL" id="JAMZIH010000954">
    <property type="protein sequence ID" value="KAJ1678667.1"/>
    <property type="molecule type" value="Genomic_DNA"/>
</dbReference>
<protein>
    <submittedName>
        <fullName evidence="1">Uncharacterized protein</fullName>
    </submittedName>
</protein>
<dbReference type="Proteomes" id="UP001145114">
    <property type="component" value="Unassembled WGS sequence"/>
</dbReference>